<keyword evidence="4" id="KW-0175">Coiled coil</keyword>
<name>A0A814GYH9_9BILA</name>
<dbReference type="EMBL" id="CAJNOQ010003254">
    <property type="protein sequence ID" value="CAF1003147.1"/>
    <property type="molecule type" value="Genomic_DNA"/>
</dbReference>
<dbReference type="SUPFAM" id="SSF57959">
    <property type="entry name" value="Leucine zipper domain"/>
    <property type="match status" value="1"/>
</dbReference>
<evidence type="ECO:0000256" key="3">
    <source>
        <dbReference type="ARBA" id="ARBA00023163"/>
    </source>
</evidence>
<evidence type="ECO:0000313" key="9">
    <source>
        <dbReference type="EMBL" id="CAF3774563.1"/>
    </source>
</evidence>
<dbReference type="PANTHER" id="PTHR23351">
    <property type="entry name" value="FOS TRANSCRIPTION FACTOR-RELATED"/>
    <property type="match status" value="1"/>
</dbReference>
<dbReference type="GO" id="GO:0000978">
    <property type="term" value="F:RNA polymerase II cis-regulatory region sequence-specific DNA binding"/>
    <property type="evidence" value="ECO:0007669"/>
    <property type="project" value="TreeGrafter"/>
</dbReference>
<dbReference type="EMBL" id="CAJNOQ010003254">
    <property type="protein sequence ID" value="CAF1003128.1"/>
    <property type="molecule type" value="Genomic_DNA"/>
</dbReference>
<dbReference type="PRINTS" id="PR00042">
    <property type="entry name" value="LEUZIPPRFOS"/>
</dbReference>
<feature type="coiled-coil region" evidence="4">
    <location>
        <begin position="130"/>
        <end position="191"/>
    </location>
</feature>
<feature type="domain" description="BZIP" evidence="5">
    <location>
        <begin position="132"/>
        <end position="195"/>
    </location>
</feature>
<keyword evidence="10" id="KW-1185">Reference proteome</keyword>
<dbReference type="AlphaFoldDB" id="A0A814GYH9"/>
<dbReference type="EMBL" id="CAJOBC010003254">
    <property type="protein sequence ID" value="CAF3774563.1"/>
    <property type="molecule type" value="Genomic_DNA"/>
</dbReference>
<dbReference type="Proteomes" id="UP000663829">
    <property type="component" value="Unassembled WGS sequence"/>
</dbReference>
<evidence type="ECO:0000256" key="4">
    <source>
        <dbReference type="SAM" id="Coils"/>
    </source>
</evidence>
<evidence type="ECO:0000256" key="1">
    <source>
        <dbReference type="ARBA" id="ARBA00023015"/>
    </source>
</evidence>
<gene>
    <name evidence="6" type="ORF">GPM918_LOCUS13868</name>
    <name evidence="7" type="ORF">GPM918_LOCUS13869</name>
    <name evidence="8" type="ORF">SRO942_LOCUS13868</name>
    <name evidence="9" type="ORF">SRO942_LOCUS13869</name>
</gene>
<evidence type="ECO:0000313" key="6">
    <source>
        <dbReference type="EMBL" id="CAF1003128.1"/>
    </source>
</evidence>
<organism evidence="6 10">
    <name type="scientific">Didymodactylos carnosus</name>
    <dbReference type="NCBI Taxonomy" id="1234261"/>
    <lineage>
        <taxon>Eukaryota</taxon>
        <taxon>Metazoa</taxon>
        <taxon>Spiralia</taxon>
        <taxon>Gnathifera</taxon>
        <taxon>Rotifera</taxon>
        <taxon>Eurotatoria</taxon>
        <taxon>Bdelloidea</taxon>
        <taxon>Philodinida</taxon>
        <taxon>Philodinidae</taxon>
        <taxon>Didymodactylos</taxon>
    </lineage>
</organism>
<evidence type="ECO:0000256" key="2">
    <source>
        <dbReference type="ARBA" id="ARBA00023125"/>
    </source>
</evidence>
<dbReference type="GO" id="GO:0000981">
    <property type="term" value="F:DNA-binding transcription factor activity, RNA polymerase II-specific"/>
    <property type="evidence" value="ECO:0007669"/>
    <property type="project" value="TreeGrafter"/>
</dbReference>
<comment type="caution">
    <text evidence="6">The sequence shown here is derived from an EMBL/GenBank/DDBJ whole genome shotgun (WGS) entry which is preliminary data.</text>
</comment>
<sequence length="318" mass="36544">MRSIFIASTTYEMCTGKFNIIPSNTTDANQKQQRQSEQVQQQTKNFFIKTESMPYPINVGSDSGIEHIDSNSNYSSSLNDDDETMITSTSFNLKHKDIIEFGPIRVRPRKNPAPTLATGRRSKYDILSPEEEHKRQIRRARNRAAAEKVRIRRLSIEERLKKQIRDLEQQSNSLINNINVLEDQKLQLESRLITHEHICMKNEQNDGTILLNENDLFSVFPIDNLTTTDDNQQTFNYLPPSSSSSSTTTFNYNNNGIQTTFDTSMNTLIPTTTTSYDLTLDNFNLFSQDLTFPDFSDTIYSQNNSYVCDELDELLLSK</sequence>
<dbReference type="PROSITE" id="PS50217">
    <property type="entry name" value="BZIP"/>
    <property type="match status" value="1"/>
</dbReference>
<protein>
    <recommendedName>
        <fullName evidence="5">BZIP domain-containing protein</fullName>
    </recommendedName>
</protein>
<dbReference type="Gene3D" id="1.20.5.170">
    <property type="match status" value="1"/>
</dbReference>
<dbReference type="InterPro" id="IPR046347">
    <property type="entry name" value="bZIP_sf"/>
</dbReference>
<reference evidence="6" key="1">
    <citation type="submission" date="2021-02" db="EMBL/GenBank/DDBJ databases">
        <authorList>
            <person name="Nowell W R."/>
        </authorList>
    </citation>
    <scope>NUCLEOTIDE SEQUENCE</scope>
</reference>
<dbReference type="PANTHER" id="PTHR23351:SF24">
    <property type="entry name" value="ACTIVATING TRANSCRIPTION FACTOR 3-RELATED"/>
    <property type="match status" value="1"/>
</dbReference>
<proteinExistence type="predicted"/>
<evidence type="ECO:0000313" key="7">
    <source>
        <dbReference type="EMBL" id="CAF1003147.1"/>
    </source>
</evidence>
<keyword evidence="3" id="KW-0804">Transcription</keyword>
<dbReference type="InterPro" id="IPR000837">
    <property type="entry name" value="AP-1"/>
</dbReference>
<dbReference type="EMBL" id="CAJOBC010003254">
    <property type="protein sequence ID" value="CAF3774547.1"/>
    <property type="molecule type" value="Genomic_DNA"/>
</dbReference>
<dbReference type="SMART" id="SM00338">
    <property type="entry name" value="BRLZ"/>
    <property type="match status" value="1"/>
</dbReference>
<keyword evidence="1" id="KW-0805">Transcription regulation</keyword>
<dbReference type="InterPro" id="IPR004827">
    <property type="entry name" value="bZIP"/>
</dbReference>
<keyword evidence="2" id="KW-0238">DNA-binding</keyword>
<evidence type="ECO:0000313" key="10">
    <source>
        <dbReference type="Proteomes" id="UP000663829"/>
    </source>
</evidence>
<dbReference type="PROSITE" id="PS00036">
    <property type="entry name" value="BZIP_BASIC"/>
    <property type="match status" value="1"/>
</dbReference>
<evidence type="ECO:0000313" key="8">
    <source>
        <dbReference type="EMBL" id="CAF3774547.1"/>
    </source>
</evidence>
<evidence type="ECO:0000259" key="5">
    <source>
        <dbReference type="PROSITE" id="PS50217"/>
    </source>
</evidence>
<accession>A0A814GYH9</accession>
<dbReference type="OrthoDB" id="10043359at2759"/>
<dbReference type="GO" id="GO:0005634">
    <property type="term" value="C:nucleus"/>
    <property type="evidence" value="ECO:0007669"/>
    <property type="project" value="TreeGrafter"/>
</dbReference>
<dbReference type="Proteomes" id="UP000681722">
    <property type="component" value="Unassembled WGS sequence"/>
</dbReference>